<gene>
    <name evidence="1" type="ORF">SAMN02745191_2109</name>
</gene>
<dbReference type="Proteomes" id="UP000243297">
    <property type="component" value="Unassembled WGS sequence"/>
</dbReference>
<proteinExistence type="predicted"/>
<dbReference type="RefSeq" id="WP_159443781.1">
    <property type="nucleotide sequence ID" value="NZ_FUWY01000007.1"/>
</dbReference>
<dbReference type="PANTHER" id="PTHR41291">
    <property type="entry name" value="DNA ALKYLATION REPAIR PROTEIN"/>
    <property type="match status" value="1"/>
</dbReference>
<dbReference type="InterPro" id="IPR014825">
    <property type="entry name" value="DNA_alkylation"/>
</dbReference>
<dbReference type="EMBL" id="FUWY01000007">
    <property type="protein sequence ID" value="SJZ93840.1"/>
    <property type="molecule type" value="Genomic_DNA"/>
</dbReference>
<organism evidence="1 2">
    <name type="scientific">Anaerorhabdus furcosa</name>
    <dbReference type="NCBI Taxonomy" id="118967"/>
    <lineage>
        <taxon>Bacteria</taxon>
        <taxon>Bacillati</taxon>
        <taxon>Bacillota</taxon>
        <taxon>Erysipelotrichia</taxon>
        <taxon>Erysipelotrichales</taxon>
        <taxon>Erysipelotrichaceae</taxon>
        <taxon>Anaerorhabdus</taxon>
    </lineage>
</organism>
<evidence type="ECO:0000313" key="1">
    <source>
        <dbReference type="EMBL" id="SJZ93840.1"/>
    </source>
</evidence>
<sequence length="227" mass="26254">MSIDEILDVLQTQSNPTRIKVNEKNGNLLPQFGVPMGVLRKLANEIGINQSLAISLWAIENLDTRMLAVMIMDPEEMSKKEIDMLAKQIDFCYLMDEFVDDVVFEHKDREYFLDKWSKSKQDILGRGGWYLIVKELLGNECLPQKIDEYLDVIQKELKDTSIKKQEVMNRALCEIGIHYPNYTKKCLKIGEELGVYKEMKVSKGCTSPYALEWIRVGLAKKKEKVKK</sequence>
<dbReference type="InterPro" id="IPR016024">
    <property type="entry name" value="ARM-type_fold"/>
</dbReference>
<dbReference type="Gene3D" id="1.25.10.90">
    <property type="match status" value="1"/>
</dbReference>
<protein>
    <submittedName>
        <fullName evidence="1">3-methyladenine DNA glycosylase AlkD</fullName>
    </submittedName>
</protein>
<evidence type="ECO:0000313" key="2">
    <source>
        <dbReference type="Proteomes" id="UP000243297"/>
    </source>
</evidence>
<dbReference type="Pfam" id="PF08713">
    <property type="entry name" value="DNA_alkylation"/>
    <property type="match status" value="1"/>
</dbReference>
<dbReference type="AlphaFoldDB" id="A0A1T4PQK6"/>
<dbReference type="PANTHER" id="PTHR41291:SF1">
    <property type="entry name" value="DNA ALKYLATION REPAIR PROTEIN"/>
    <property type="match status" value="1"/>
</dbReference>
<dbReference type="OrthoDB" id="1117222at2"/>
<accession>A0A1T4PQK6</accession>
<dbReference type="CDD" id="cd06561">
    <property type="entry name" value="AlkD_like"/>
    <property type="match status" value="1"/>
</dbReference>
<dbReference type="STRING" id="118967.SAMN02745191_2109"/>
<name>A0A1T4PQK6_9FIRM</name>
<reference evidence="2" key="1">
    <citation type="submission" date="2017-02" db="EMBL/GenBank/DDBJ databases">
        <authorList>
            <person name="Varghese N."/>
            <person name="Submissions S."/>
        </authorList>
    </citation>
    <scope>NUCLEOTIDE SEQUENCE [LARGE SCALE GENOMIC DNA]</scope>
    <source>
        <strain evidence="2">ATCC 25662</strain>
    </source>
</reference>
<dbReference type="SUPFAM" id="SSF48371">
    <property type="entry name" value="ARM repeat"/>
    <property type="match status" value="1"/>
</dbReference>
<keyword evidence="2" id="KW-1185">Reference proteome</keyword>